<dbReference type="AlphaFoldDB" id="I4W6T9"/>
<dbReference type="SUPFAM" id="SSF55961">
    <property type="entry name" value="Bet v1-like"/>
    <property type="match status" value="1"/>
</dbReference>
<dbReference type="PATRIC" id="fig|1163407.3.peg.688"/>
<gene>
    <name evidence="4" type="ORF">UU7_03427</name>
</gene>
<comment type="similarity">
    <text evidence="1">Belongs to the ribosome association toxin RatA family.</text>
</comment>
<evidence type="ECO:0000256" key="2">
    <source>
        <dbReference type="ARBA" id="ARBA00022649"/>
    </source>
</evidence>
<dbReference type="EMBL" id="AJXT01000004">
    <property type="protein sequence ID" value="EIL95180.1"/>
    <property type="molecule type" value="Genomic_DNA"/>
</dbReference>
<dbReference type="InterPro" id="IPR005031">
    <property type="entry name" value="COQ10_START"/>
</dbReference>
<sequence length="152" mass="16960">MNAQAEEVVVIEIRRSALVKYSPAQMFDLVNEVEAYPKRFSWCAGAEILERSEHVLVARLDLKFAGFRQSFTTRNTIDPPRRLQMDLVDGPFRSLEGVWDFTALGEAGCKVAFALDFDYAGRLGGSALKLGFQGLAGRMVDDFCREAGRVYG</sequence>
<dbReference type="InterPro" id="IPR044996">
    <property type="entry name" value="COQ10-like"/>
</dbReference>
<dbReference type="PANTHER" id="PTHR12901:SF10">
    <property type="entry name" value="COENZYME Q-BINDING PROTEIN COQ10, MITOCHONDRIAL"/>
    <property type="match status" value="1"/>
</dbReference>
<evidence type="ECO:0000259" key="3">
    <source>
        <dbReference type="Pfam" id="PF03364"/>
    </source>
</evidence>
<evidence type="ECO:0000313" key="5">
    <source>
        <dbReference type="Proteomes" id="UP000003226"/>
    </source>
</evidence>
<dbReference type="CDD" id="cd07813">
    <property type="entry name" value="COQ10p_like"/>
    <property type="match status" value="1"/>
</dbReference>
<dbReference type="eggNOG" id="COG2867">
    <property type="taxonomic scope" value="Bacteria"/>
</dbReference>
<comment type="caution">
    <text evidence="4">The sequence shown here is derived from an EMBL/GenBank/DDBJ whole genome shotgun (WGS) entry which is preliminary data.</text>
</comment>
<dbReference type="Pfam" id="PF03364">
    <property type="entry name" value="Polyketide_cyc"/>
    <property type="match status" value="1"/>
</dbReference>
<keyword evidence="2" id="KW-1277">Toxin-antitoxin system</keyword>
<dbReference type="Proteomes" id="UP000003226">
    <property type="component" value="Unassembled WGS sequence"/>
</dbReference>
<feature type="domain" description="Coenzyme Q-binding protein COQ10 START" evidence="3">
    <location>
        <begin position="19"/>
        <end position="144"/>
    </location>
</feature>
<reference evidence="4 5" key="1">
    <citation type="journal article" date="2012" name="J. Bacteriol.">
        <title>Genome sequences for six rhodanobacter strains, isolated from soils and the terrestrial subsurface, with variable denitrification capabilities.</title>
        <authorList>
            <person name="Kostka J.E."/>
            <person name="Green S.J."/>
            <person name="Rishishwar L."/>
            <person name="Prakash O."/>
            <person name="Katz L.S."/>
            <person name="Marino-Ramirez L."/>
            <person name="Jordan I.K."/>
            <person name="Munk C."/>
            <person name="Ivanova N."/>
            <person name="Mikhailova N."/>
            <person name="Watson D.B."/>
            <person name="Brown S.D."/>
            <person name="Palumbo A.V."/>
            <person name="Brooks S.C."/>
        </authorList>
    </citation>
    <scope>NUCLEOTIDE SEQUENCE [LARGE SCALE GENOMIC DNA]</scope>
    <source>
        <strain evidence="4 5">B39</strain>
    </source>
</reference>
<protein>
    <submittedName>
        <fullName evidence="4">Oligoketide cyclase/lipid transport protein</fullName>
    </submittedName>
</protein>
<evidence type="ECO:0000313" key="4">
    <source>
        <dbReference type="EMBL" id="EIL95180.1"/>
    </source>
</evidence>
<proteinExistence type="inferred from homology"/>
<organism evidence="4 5">
    <name type="scientific">Rhodanobacter spathiphylli B39</name>
    <dbReference type="NCBI Taxonomy" id="1163407"/>
    <lineage>
        <taxon>Bacteria</taxon>
        <taxon>Pseudomonadati</taxon>
        <taxon>Pseudomonadota</taxon>
        <taxon>Gammaproteobacteria</taxon>
        <taxon>Lysobacterales</taxon>
        <taxon>Rhodanobacteraceae</taxon>
        <taxon>Rhodanobacter</taxon>
    </lineage>
</organism>
<dbReference type="GO" id="GO:0048039">
    <property type="term" value="F:ubiquinone binding"/>
    <property type="evidence" value="ECO:0007669"/>
    <property type="project" value="InterPro"/>
</dbReference>
<dbReference type="STRING" id="1163407.UU7_03427"/>
<accession>I4W6T9</accession>
<name>I4W6T9_9GAMM</name>
<dbReference type="PANTHER" id="PTHR12901">
    <property type="entry name" value="SPERM PROTEIN HOMOLOG"/>
    <property type="match status" value="1"/>
</dbReference>
<dbReference type="InterPro" id="IPR023393">
    <property type="entry name" value="START-like_dom_sf"/>
</dbReference>
<dbReference type="Gene3D" id="3.30.530.20">
    <property type="match status" value="1"/>
</dbReference>
<evidence type="ECO:0000256" key="1">
    <source>
        <dbReference type="ARBA" id="ARBA00008918"/>
    </source>
</evidence>
<keyword evidence="5" id="KW-1185">Reference proteome</keyword>
<dbReference type="GO" id="GO:0045333">
    <property type="term" value="P:cellular respiration"/>
    <property type="evidence" value="ECO:0007669"/>
    <property type="project" value="InterPro"/>
</dbReference>